<dbReference type="EMBL" id="LAZR01064617">
    <property type="protein sequence ID" value="KKK57177.1"/>
    <property type="molecule type" value="Genomic_DNA"/>
</dbReference>
<feature type="non-terminal residue" evidence="1">
    <location>
        <position position="20"/>
    </location>
</feature>
<evidence type="ECO:0000313" key="2">
    <source>
        <dbReference type="EMBL" id="KKL18940.1"/>
    </source>
</evidence>
<accession>A0A0F8WJW9</accession>
<gene>
    <name evidence="2" type="ORF">LCGC14_2470480</name>
    <name evidence="1" type="ORF">LCGC14_3057140</name>
</gene>
<reference evidence="1" key="1">
    <citation type="journal article" date="2015" name="Nature">
        <title>Complex archaea that bridge the gap between prokaryotes and eukaryotes.</title>
        <authorList>
            <person name="Spang A."/>
            <person name="Saw J.H."/>
            <person name="Jorgensen S.L."/>
            <person name="Zaremba-Niedzwiedzka K."/>
            <person name="Martijn J."/>
            <person name="Lind A.E."/>
            <person name="van Eijk R."/>
            <person name="Schleper C."/>
            <person name="Guy L."/>
            <person name="Ettema T.J."/>
        </authorList>
    </citation>
    <scope>NUCLEOTIDE SEQUENCE</scope>
</reference>
<organism evidence="1">
    <name type="scientific">marine sediment metagenome</name>
    <dbReference type="NCBI Taxonomy" id="412755"/>
    <lineage>
        <taxon>unclassified sequences</taxon>
        <taxon>metagenomes</taxon>
        <taxon>ecological metagenomes</taxon>
    </lineage>
</organism>
<dbReference type="EMBL" id="LAZR01038671">
    <property type="protein sequence ID" value="KKL18940.1"/>
    <property type="molecule type" value="Genomic_DNA"/>
</dbReference>
<name>A0A0F8WJW9_9ZZZZ</name>
<sequence>MKVAIVIHSNILRKVDGMTN</sequence>
<comment type="caution">
    <text evidence="1">The sequence shown here is derived from an EMBL/GenBank/DDBJ whole genome shotgun (WGS) entry which is preliminary data.</text>
</comment>
<protein>
    <submittedName>
        <fullName evidence="1">Uncharacterized protein</fullName>
    </submittedName>
</protein>
<evidence type="ECO:0000313" key="1">
    <source>
        <dbReference type="EMBL" id="KKK57177.1"/>
    </source>
</evidence>
<dbReference type="AlphaFoldDB" id="A0A0F8WJW9"/>
<proteinExistence type="predicted"/>